<sequence>MRADRVVLDTNVLISALLQPKGPPRAAIDAVRTAGGVLLFSEPTFDELRTRLERPKFDRYASREGRALFLVQLDAVSEWVSITGARMGCRDPDDDKLLETAMMGEADCLITGDRDLLVMSPFHDIPILSPADFLAAR</sequence>
<protein>
    <submittedName>
        <fullName evidence="2">Putative toxin-antitoxin system toxin component, PIN family</fullName>
    </submittedName>
</protein>
<organism evidence="2 3">
    <name type="scientific">Rhodovulum sulfidophilum</name>
    <name type="common">Rhodobacter sulfidophilus</name>
    <dbReference type="NCBI Taxonomy" id="35806"/>
    <lineage>
        <taxon>Bacteria</taxon>
        <taxon>Pseudomonadati</taxon>
        <taxon>Pseudomonadota</taxon>
        <taxon>Alphaproteobacteria</taxon>
        <taxon>Rhodobacterales</taxon>
        <taxon>Paracoccaceae</taxon>
        <taxon>Rhodovulum</taxon>
    </lineage>
</organism>
<dbReference type="InterPro" id="IPR002716">
    <property type="entry name" value="PIN_dom"/>
</dbReference>
<dbReference type="AlphaFoldDB" id="A0A2W5N0M4"/>
<dbReference type="PANTHER" id="PTHR34610:SF4">
    <property type="entry name" value="SLL8027 PROTEIN"/>
    <property type="match status" value="1"/>
</dbReference>
<dbReference type="NCBIfam" id="TIGR00305">
    <property type="entry name" value="putative toxin-antitoxin system toxin component, PIN family"/>
    <property type="match status" value="1"/>
</dbReference>
<accession>A0A2W5N0M4</accession>
<evidence type="ECO:0000259" key="1">
    <source>
        <dbReference type="SMART" id="SM00670"/>
    </source>
</evidence>
<reference evidence="2 3" key="1">
    <citation type="submission" date="2017-08" db="EMBL/GenBank/DDBJ databases">
        <title>Infants hospitalized years apart are colonized by the same room-sourced microbial strains.</title>
        <authorList>
            <person name="Brooks B."/>
            <person name="Olm M.R."/>
            <person name="Firek B.A."/>
            <person name="Baker R."/>
            <person name="Thomas B.C."/>
            <person name="Morowitz M.J."/>
            <person name="Banfield J.F."/>
        </authorList>
    </citation>
    <scope>NUCLEOTIDE SEQUENCE [LARGE SCALE GENOMIC DNA]</scope>
    <source>
        <strain evidence="2">S2_005_002_R2_34</strain>
    </source>
</reference>
<name>A0A2W5N0M4_RHOSU</name>
<gene>
    <name evidence="2" type="ORF">DI556_21630</name>
</gene>
<dbReference type="InterPro" id="IPR029060">
    <property type="entry name" value="PIN-like_dom_sf"/>
</dbReference>
<feature type="domain" description="PIN" evidence="1">
    <location>
        <begin position="4"/>
        <end position="118"/>
    </location>
</feature>
<dbReference type="SMART" id="SM00670">
    <property type="entry name" value="PINc"/>
    <property type="match status" value="1"/>
</dbReference>
<comment type="caution">
    <text evidence="2">The sequence shown here is derived from an EMBL/GenBank/DDBJ whole genome shotgun (WGS) entry which is preliminary data.</text>
</comment>
<proteinExistence type="predicted"/>
<dbReference type="PANTHER" id="PTHR34610">
    <property type="entry name" value="SSL7007 PROTEIN"/>
    <property type="match status" value="1"/>
</dbReference>
<dbReference type="InterPro" id="IPR002850">
    <property type="entry name" value="PIN_toxin-like"/>
</dbReference>
<dbReference type="EMBL" id="QFPW01000034">
    <property type="protein sequence ID" value="PZQ45939.1"/>
    <property type="molecule type" value="Genomic_DNA"/>
</dbReference>
<dbReference type="Pfam" id="PF13470">
    <property type="entry name" value="PIN_3"/>
    <property type="match status" value="1"/>
</dbReference>
<evidence type="ECO:0000313" key="2">
    <source>
        <dbReference type="EMBL" id="PZQ45939.1"/>
    </source>
</evidence>
<dbReference type="SUPFAM" id="SSF88723">
    <property type="entry name" value="PIN domain-like"/>
    <property type="match status" value="1"/>
</dbReference>
<dbReference type="Proteomes" id="UP000249185">
    <property type="component" value="Unassembled WGS sequence"/>
</dbReference>
<evidence type="ECO:0000313" key="3">
    <source>
        <dbReference type="Proteomes" id="UP000249185"/>
    </source>
</evidence>